<evidence type="ECO:0000259" key="6">
    <source>
        <dbReference type="Pfam" id="PF08696"/>
    </source>
</evidence>
<protein>
    <submittedName>
        <fullName evidence="8">DNA replication ATP-dependent helicase Dna2</fullName>
        <ecNumber evidence="8">3.6.4.12</ecNumber>
    </submittedName>
</protein>
<dbReference type="InterPro" id="IPR047187">
    <property type="entry name" value="SF1_C_Upf1"/>
</dbReference>
<evidence type="ECO:0000256" key="3">
    <source>
        <dbReference type="ARBA" id="ARBA00022801"/>
    </source>
</evidence>
<dbReference type="Pfam" id="PF13245">
    <property type="entry name" value="AAA_19"/>
    <property type="match status" value="1"/>
</dbReference>
<accession>A0A846MNC2</accession>
<evidence type="ECO:0000256" key="5">
    <source>
        <dbReference type="ARBA" id="ARBA00022840"/>
    </source>
</evidence>
<evidence type="ECO:0000256" key="1">
    <source>
        <dbReference type="ARBA" id="ARBA00022723"/>
    </source>
</evidence>
<dbReference type="GO" id="GO:0005524">
    <property type="term" value="F:ATP binding"/>
    <property type="evidence" value="ECO:0007669"/>
    <property type="project" value="UniProtKB-KW"/>
</dbReference>
<keyword evidence="1" id="KW-0479">Metal-binding</keyword>
<dbReference type="GO" id="GO:0043139">
    <property type="term" value="F:5'-3' DNA helicase activity"/>
    <property type="evidence" value="ECO:0007669"/>
    <property type="project" value="TreeGrafter"/>
</dbReference>
<organism evidence="8 9">
    <name type="scientific">Thermonema lapsum</name>
    <dbReference type="NCBI Taxonomy" id="28195"/>
    <lineage>
        <taxon>Bacteria</taxon>
        <taxon>Pseudomonadati</taxon>
        <taxon>Bacteroidota</taxon>
        <taxon>Cytophagia</taxon>
        <taxon>Cytophagales</taxon>
        <taxon>Thermonemataceae</taxon>
        <taxon>Thermonema</taxon>
    </lineage>
</organism>
<name>A0A846MNC2_9BACT</name>
<feature type="domain" description="DNA replication factor Dna2 N-terminal" evidence="6">
    <location>
        <begin position="201"/>
        <end position="343"/>
    </location>
</feature>
<dbReference type="Pfam" id="PF13087">
    <property type="entry name" value="AAA_12"/>
    <property type="match status" value="1"/>
</dbReference>
<dbReference type="EC" id="3.6.4.12" evidence="8"/>
<dbReference type="InterPro" id="IPR011604">
    <property type="entry name" value="PDDEXK-like_dom_sf"/>
</dbReference>
<dbReference type="InterPro" id="IPR041679">
    <property type="entry name" value="DNA2/NAM7-like_C"/>
</dbReference>
<dbReference type="Gene3D" id="3.40.50.300">
    <property type="entry name" value="P-loop containing nucleotide triphosphate hydrolases"/>
    <property type="match status" value="2"/>
</dbReference>
<dbReference type="Pfam" id="PF08696">
    <property type="entry name" value="Dna2"/>
    <property type="match status" value="1"/>
</dbReference>
<keyword evidence="3 8" id="KW-0378">Hydrolase</keyword>
<keyword evidence="2" id="KW-0547">Nucleotide-binding</keyword>
<dbReference type="PANTHER" id="PTHR43788:SF8">
    <property type="entry name" value="DNA-BINDING PROTEIN SMUBP-2"/>
    <property type="match status" value="1"/>
</dbReference>
<dbReference type="GO" id="GO:0046872">
    <property type="term" value="F:metal ion binding"/>
    <property type="evidence" value="ECO:0007669"/>
    <property type="project" value="UniProtKB-KW"/>
</dbReference>
<proteinExistence type="predicted"/>
<dbReference type="SUPFAM" id="SSF52540">
    <property type="entry name" value="P-loop containing nucleoside triphosphate hydrolases"/>
    <property type="match status" value="1"/>
</dbReference>
<reference evidence="8 9" key="1">
    <citation type="submission" date="2020-03" db="EMBL/GenBank/DDBJ databases">
        <title>Genomic Encyclopedia of Type Strains, Phase IV (KMG-IV): sequencing the most valuable type-strain genomes for metagenomic binning, comparative biology and taxonomic classification.</title>
        <authorList>
            <person name="Goeker M."/>
        </authorList>
    </citation>
    <scope>NUCLEOTIDE SEQUENCE [LARGE SCALE GENOMIC DNA]</scope>
    <source>
        <strain evidence="8 9">DSM 5718</strain>
    </source>
</reference>
<dbReference type="EMBL" id="JAASRN010000001">
    <property type="protein sequence ID" value="NIK72910.1"/>
    <property type="molecule type" value="Genomic_DNA"/>
</dbReference>
<evidence type="ECO:0000256" key="2">
    <source>
        <dbReference type="ARBA" id="ARBA00022741"/>
    </source>
</evidence>
<evidence type="ECO:0000256" key="4">
    <source>
        <dbReference type="ARBA" id="ARBA00022806"/>
    </source>
</evidence>
<sequence>MLSPVDAQYFYESCHEVIRNTTTSDAQKLWDYKNISEELAITLCRNMENRRFFYHFYDRLNFIIEACRLPQIWHRHFNRLKYLFLKATSGQRISTEDWQDALFIITQWIKTCSGTPVPPKLQEQLKEHVLSPQLPSSHEHSSKVRLLVTKSPTPYNNTFWKVEGISPELGETSILIRDIPYSSPDGTRRYTFKLTETIKFVSPNQSIHLTQLIHSPEGWQTTDESLLIVEPDYLVDVSTIAQCYHRFSTLPLLALVNRFLNQPPSLAAFLGNLTNELFDLFISNPDIEENDAIRQVLDSKKTELVLLQRQLKEEEITEAHIYSELQRYFKNIKNIIPQYTSGKWHTLTEPHFYAPFYGLQGRIDLLLIDKKTPQHQNIIELKSGKPPSYHIWDNHLLQVSAYNLLLEDATPQRRGNSAVFYVRMDKEGLRDCGDLLYEKQLLLQIRNHIVFYERLLCRMTSDTMGRMLEQIRNSSLPNFLQEPIRNFIHTWQAASTLDQAYIAAHSAFLARELRTAKIGSFASNHTSKGFAALWQEPASSKTNDFNFAEGLMVKQWELATARLCLQSRQDKHNTVAFREGDIVLLYPEDYRDNPTGHPILRGMLDKVDAGQFVVKLRNRFVDPAIFKQRPYWCMESDWIETTFTPLFQSLGAFLQADARKKALIYGQERPRFAPLPQLSERFQELTSTQKAELQRALAAQDYYLLQGPPGTGKTSALLRKMAEYLYHYTTETIALIAFTNRATDEIALKLHQAEIPFVRLGMGSNEEKLIPYRLHQKEEDAHALLERLRHCRVWVSTVSSFARYKPLCGNIDTLIVDEASQLLEAHLCGLIAHCKRFILIGDEKQLPAVVMQETQEEDTNFEKQSKSKNKDKELLQENGLYPLHLSLFERLLYNAQQKGWTEAYGMLKEHFRCHEDIMHAFNTLFYKQLKAATSQQKTPLPATGHPIFDSGRLVFIPTDAEEQPKVHEQEATLTVRLIEDYLRLHPDCLPEDIGVIAPFRAQIAHIKSKLPTSLASHITIDTVERFQGSERRLIIMSAAVNHPRHLQSIEALDIHGTVDRKLNVAISRAKEQFILLGAASILCLSPFYKQLIESFCKRVPIDVFNK</sequence>
<dbReference type="InterPro" id="IPR014808">
    <property type="entry name" value="DNA_replication_fac_Dna2_N"/>
</dbReference>
<keyword evidence="4 8" id="KW-0347">Helicase</keyword>
<dbReference type="Gene3D" id="3.90.320.10">
    <property type="match status" value="1"/>
</dbReference>
<evidence type="ECO:0000313" key="8">
    <source>
        <dbReference type="EMBL" id="NIK72910.1"/>
    </source>
</evidence>
<dbReference type="GO" id="GO:0016787">
    <property type="term" value="F:hydrolase activity"/>
    <property type="evidence" value="ECO:0007669"/>
    <property type="project" value="UniProtKB-KW"/>
</dbReference>
<dbReference type="AlphaFoldDB" id="A0A846MNC2"/>
<dbReference type="Proteomes" id="UP000537126">
    <property type="component" value="Unassembled WGS sequence"/>
</dbReference>
<keyword evidence="5" id="KW-0067">ATP-binding</keyword>
<dbReference type="InterPro" id="IPR027417">
    <property type="entry name" value="P-loop_NTPase"/>
</dbReference>
<gene>
    <name evidence="8" type="ORF">FHS56_000396</name>
</gene>
<comment type="caution">
    <text evidence="8">The sequence shown here is derived from an EMBL/GenBank/DDBJ whole genome shotgun (WGS) entry which is preliminary data.</text>
</comment>
<dbReference type="InterPro" id="IPR050534">
    <property type="entry name" value="Coronavir_polyprotein_1ab"/>
</dbReference>
<dbReference type="RefSeq" id="WP_166918200.1">
    <property type="nucleotide sequence ID" value="NZ_JAASRN010000001.1"/>
</dbReference>
<evidence type="ECO:0000313" key="9">
    <source>
        <dbReference type="Proteomes" id="UP000537126"/>
    </source>
</evidence>
<feature type="domain" description="DNA2/NAM7 helicase-like C-terminal" evidence="7">
    <location>
        <begin position="884"/>
        <end position="1079"/>
    </location>
</feature>
<keyword evidence="9" id="KW-1185">Reference proteome</keyword>
<dbReference type="PANTHER" id="PTHR43788">
    <property type="entry name" value="DNA2/NAM7 HELICASE FAMILY MEMBER"/>
    <property type="match status" value="1"/>
</dbReference>
<evidence type="ECO:0000259" key="7">
    <source>
        <dbReference type="Pfam" id="PF13087"/>
    </source>
</evidence>
<dbReference type="CDD" id="cd18808">
    <property type="entry name" value="SF1_C_Upf1"/>
    <property type="match status" value="1"/>
</dbReference>